<evidence type="ECO:0000313" key="2">
    <source>
        <dbReference type="EMBL" id="RIB28467.1"/>
    </source>
</evidence>
<evidence type="ECO:0000313" key="3">
    <source>
        <dbReference type="Proteomes" id="UP000266673"/>
    </source>
</evidence>
<organism evidence="2 3">
    <name type="scientific">Gigaspora rosea</name>
    <dbReference type="NCBI Taxonomy" id="44941"/>
    <lineage>
        <taxon>Eukaryota</taxon>
        <taxon>Fungi</taxon>
        <taxon>Fungi incertae sedis</taxon>
        <taxon>Mucoromycota</taxon>
        <taxon>Glomeromycotina</taxon>
        <taxon>Glomeromycetes</taxon>
        <taxon>Diversisporales</taxon>
        <taxon>Gigasporaceae</taxon>
        <taxon>Gigaspora</taxon>
    </lineage>
</organism>
<gene>
    <name evidence="2" type="ORF">C2G38_2157771</name>
</gene>
<keyword evidence="3" id="KW-1185">Reference proteome</keyword>
<dbReference type="Proteomes" id="UP000266673">
    <property type="component" value="Unassembled WGS sequence"/>
</dbReference>
<comment type="caution">
    <text evidence="2">The sequence shown here is derived from an EMBL/GenBank/DDBJ whole genome shotgun (WGS) entry which is preliminary data.</text>
</comment>
<proteinExistence type="predicted"/>
<feature type="region of interest" description="Disordered" evidence="1">
    <location>
        <begin position="1"/>
        <end position="67"/>
    </location>
</feature>
<accession>A0A397W4I7</accession>
<feature type="compositionally biased region" description="Basic and acidic residues" evidence="1">
    <location>
        <begin position="1"/>
        <end position="23"/>
    </location>
</feature>
<reference evidence="2 3" key="1">
    <citation type="submission" date="2018-06" db="EMBL/GenBank/DDBJ databases">
        <title>Comparative genomics reveals the genomic features of Rhizophagus irregularis, R. cerebriforme, R. diaphanum and Gigaspora rosea, and their symbiotic lifestyle signature.</title>
        <authorList>
            <person name="Morin E."/>
            <person name="San Clemente H."/>
            <person name="Chen E.C.H."/>
            <person name="De La Providencia I."/>
            <person name="Hainaut M."/>
            <person name="Kuo A."/>
            <person name="Kohler A."/>
            <person name="Murat C."/>
            <person name="Tang N."/>
            <person name="Roy S."/>
            <person name="Loubradou J."/>
            <person name="Henrissat B."/>
            <person name="Grigoriev I.V."/>
            <person name="Corradi N."/>
            <person name="Roux C."/>
            <person name="Martin F.M."/>
        </authorList>
    </citation>
    <scope>NUCLEOTIDE SEQUENCE [LARGE SCALE GENOMIC DNA]</scope>
    <source>
        <strain evidence="2 3">DAOM 194757</strain>
    </source>
</reference>
<evidence type="ECO:0000256" key="1">
    <source>
        <dbReference type="SAM" id="MobiDB-lite"/>
    </source>
</evidence>
<dbReference type="AlphaFoldDB" id="A0A397W4I7"/>
<name>A0A397W4I7_9GLOM</name>
<dbReference type="EMBL" id="QKWP01000064">
    <property type="protein sequence ID" value="RIB28467.1"/>
    <property type="molecule type" value="Genomic_DNA"/>
</dbReference>
<sequence length="67" mass="7972">MGKTDEEVIEETYRKITKNPERTHQKRLGNPTENQRKTHQNDKEPSFEKPIENSTKNDEPFELTTEK</sequence>
<protein>
    <submittedName>
        <fullName evidence="2">Uncharacterized protein</fullName>
    </submittedName>
</protein>
<feature type="compositionally biased region" description="Basic and acidic residues" evidence="1">
    <location>
        <begin position="34"/>
        <end position="67"/>
    </location>
</feature>